<dbReference type="GO" id="GO:0045259">
    <property type="term" value="C:proton-transporting ATP synthase complex"/>
    <property type="evidence" value="ECO:0007669"/>
    <property type="project" value="UniProtKB-KW"/>
</dbReference>
<dbReference type="CDD" id="cd06503">
    <property type="entry name" value="ATP-synt_Fo_b"/>
    <property type="match status" value="1"/>
</dbReference>
<dbReference type="EMBL" id="UINC01110888">
    <property type="protein sequence ID" value="SVC78694.1"/>
    <property type="molecule type" value="Genomic_DNA"/>
</dbReference>
<keyword evidence="6 13" id="KW-0812">Transmembrane</keyword>
<dbReference type="PANTHER" id="PTHR33445:SF1">
    <property type="entry name" value="ATP SYNTHASE SUBUNIT B"/>
    <property type="match status" value="1"/>
</dbReference>
<evidence type="ECO:0000256" key="6">
    <source>
        <dbReference type="ARBA" id="ARBA00022692"/>
    </source>
</evidence>
<reference evidence="14" key="1">
    <citation type="submission" date="2018-05" db="EMBL/GenBank/DDBJ databases">
        <authorList>
            <person name="Lanie J.A."/>
            <person name="Ng W.-L."/>
            <person name="Kazmierczak K.M."/>
            <person name="Andrzejewski T.M."/>
            <person name="Davidsen T.M."/>
            <person name="Wayne K.J."/>
            <person name="Tettelin H."/>
            <person name="Glass J.I."/>
            <person name="Rusch D."/>
            <person name="Podicherti R."/>
            <person name="Tsui H.-C.T."/>
            <person name="Winkler M.E."/>
        </authorList>
    </citation>
    <scope>NUCLEOTIDE SEQUENCE</scope>
</reference>
<gene>
    <name evidence="14" type="ORF">METZ01_LOCUS331548</name>
</gene>
<comment type="subcellular location">
    <subcellularLocation>
        <location evidence="2">Endomembrane system</location>
    </subcellularLocation>
    <subcellularLocation>
        <location evidence="1">Membrane</location>
        <topology evidence="1">Single-pass membrane protein</topology>
    </subcellularLocation>
</comment>
<evidence type="ECO:0000313" key="14">
    <source>
        <dbReference type="EMBL" id="SVC78694.1"/>
    </source>
</evidence>
<keyword evidence="8 13" id="KW-1133">Transmembrane helix</keyword>
<keyword evidence="12" id="KW-0175">Coiled coil</keyword>
<evidence type="ECO:0000256" key="1">
    <source>
        <dbReference type="ARBA" id="ARBA00004167"/>
    </source>
</evidence>
<evidence type="ECO:0000256" key="2">
    <source>
        <dbReference type="ARBA" id="ARBA00004308"/>
    </source>
</evidence>
<dbReference type="PANTHER" id="PTHR33445">
    <property type="entry name" value="ATP SYNTHASE SUBUNIT B', CHLOROPLASTIC"/>
    <property type="match status" value="1"/>
</dbReference>
<dbReference type="GO" id="GO:0015986">
    <property type="term" value="P:proton motive force-driven ATP synthesis"/>
    <property type="evidence" value="ECO:0007669"/>
    <property type="project" value="InterPro"/>
</dbReference>
<sequence>MPQLNPEFFVSQLFWLVVTFTFLLIFLWRISLPRIGSVLEKREKKINDDIATAKELQEKAEAIQKILEDKLRNARTETSEMIKTTSINLQEKTAKELVILDKNLDKKIHDSANNIEKSKSDSLNQIHDQ</sequence>
<accession>A0A382PZC3</accession>
<evidence type="ECO:0000256" key="4">
    <source>
        <dbReference type="ARBA" id="ARBA00022448"/>
    </source>
</evidence>
<organism evidence="14">
    <name type="scientific">marine metagenome</name>
    <dbReference type="NCBI Taxonomy" id="408172"/>
    <lineage>
        <taxon>unclassified sequences</taxon>
        <taxon>metagenomes</taxon>
        <taxon>ecological metagenomes</taxon>
    </lineage>
</organism>
<evidence type="ECO:0000256" key="5">
    <source>
        <dbReference type="ARBA" id="ARBA00022547"/>
    </source>
</evidence>
<keyword evidence="4" id="KW-0813">Transport</keyword>
<evidence type="ECO:0000256" key="9">
    <source>
        <dbReference type="ARBA" id="ARBA00023065"/>
    </source>
</evidence>
<dbReference type="AlphaFoldDB" id="A0A382PZC3"/>
<evidence type="ECO:0000256" key="11">
    <source>
        <dbReference type="ARBA" id="ARBA00025198"/>
    </source>
</evidence>
<keyword evidence="10 13" id="KW-0472">Membrane</keyword>
<evidence type="ECO:0008006" key="15">
    <source>
        <dbReference type="Google" id="ProtNLM"/>
    </source>
</evidence>
<evidence type="ECO:0000256" key="12">
    <source>
        <dbReference type="SAM" id="Coils"/>
    </source>
</evidence>
<dbReference type="GO" id="GO:0012505">
    <property type="term" value="C:endomembrane system"/>
    <property type="evidence" value="ECO:0007669"/>
    <property type="project" value="UniProtKB-SubCell"/>
</dbReference>
<comment type="function">
    <text evidence="11">F(1)F(0) ATP synthase produces ATP from ADP in the presence of a proton or sodium gradient. F-type ATPases consist of two structural domains, F(1) containing the extramembraneous catalytic core and F(0) containing the membrane proton channel, linked together by a central stalk and a peripheral stalk. During catalysis, ATP synthesis in the catalytic domain of F(1) is coupled via a rotary mechanism of the central stalk subunits to proton translocation.</text>
</comment>
<evidence type="ECO:0000256" key="10">
    <source>
        <dbReference type="ARBA" id="ARBA00023136"/>
    </source>
</evidence>
<evidence type="ECO:0000256" key="3">
    <source>
        <dbReference type="ARBA" id="ARBA00005513"/>
    </source>
</evidence>
<protein>
    <recommendedName>
        <fullName evidence="15">ATP synthase YMF19-like N-terminal domain-containing protein</fullName>
    </recommendedName>
</protein>
<evidence type="ECO:0000256" key="13">
    <source>
        <dbReference type="SAM" id="Phobius"/>
    </source>
</evidence>
<dbReference type="InterPro" id="IPR050059">
    <property type="entry name" value="ATP_synthase_B_chain"/>
</dbReference>
<feature type="transmembrane region" description="Helical" evidence="13">
    <location>
        <begin position="12"/>
        <end position="32"/>
    </location>
</feature>
<proteinExistence type="inferred from homology"/>
<name>A0A382PZC3_9ZZZZ</name>
<dbReference type="Pfam" id="PF00430">
    <property type="entry name" value="ATP-synt_B"/>
    <property type="match status" value="1"/>
</dbReference>
<dbReference type="Gene3D" id="6.10.250.1580">
    <property type="match status" value="1"/>
</dbReference>
<dbReference type="InterPro" id="IPR002146">
    <property type="entry name" value="ATP_synth_b/b'su_bac/chlpt"/>
</dbReference>
<keyword evidence="9" id="KW-0406">Ion transport</keyword>
<dbReference type="GO" id="GO:0046961">
    <property type="term" value="F:proton-transporting ATPase activity, rotational mechanism"/>
    <property type="evidence" value="ECO:0007669"/>
    <property type="project" value="TreeGrafter"/>
</dbReference>
<evidence type="ECO:0000256" key="7">
    <source>
        <dbReference type="ARBA" id="ARBA00022781"/>
    </source>
</evidence>
<feature type="non-terminal residue" evidence="14">
    <location>
        <position position="129"/>
    </location>
</feature>
<keyword evidence="5" id="KW-0138">CF(0)</keyword>
<comment type="similarity">
    <text evidence="3">Belongs to the ATPase B chain family.</text>
</comment>
<evidence type="ECO:0000256" key="8">
    <source>
        <dbReference type="ARBA" id="ARBA00022989"/>
    </source>
</evidence>
<keyword evidence="7" id="KW-0375">Hydrogen ion transport</keyword>
<feature type="coiled-coil region" evidence="12">
    <location>
        <begin position="39"/>
        <end position="77"/>
    </location>
</feature>